<protein>
    <recommendedName>
        <fullName evidence="5">Secreted protein</fullName>
    </recommendedName>
</protein>
<keyword evidence="2" id="KW-0732">Signal</keyword>
<gene>
    <name evidence="3" type="ORF">BDZ90DRAFT_260631</name>
</gene>
<dbReference type="AlphaFoldDB" id="A0A316UUH9"/>
<reference evidence="3 4" key="1">
    <citation type="journal article" date="2018" name="Mol. Biol. Evol.">
        <title>Broad Genomic Sampling Reveals a Smut Pathogenic Ancestry of the Fungal Clade Ustilaginomycotina.</title>
        <authorList>
            <person name="Kijpornyongpan T."/>
            <person name="Mondo S.J."/>
            <person name="Barry K."/>
            <person name="Sandor L."/>
            <person name="Lee J."/>
            <person name="Lipzen A."/>
            <person name="Pangilinan J."/>
            <person name="LaButti K."/>
            <person name="Hainaut M."/>
            <person name="Henrissat B."/>
            <person name="Grigoriev I.V."/>
            <person name="Spatafora J.W."/>
            <person name="Aime M.C."/>
        </authorList>
    </citation>
    <scope>NUCLEOTIDE SEQUENCE [LARGE SCALE GENOMIC DNA]</scope>
    <source>
        <strain evidence="3 4">MCA 5214</strain>
    </source>
</reference>
<feature type="chain" id="PRO_5016422110" description="Secreted protein" evidence="2">
    <location>
        <begin position="29"/>
        <end position="104"/>
    </location>
</feature>
<feature type="signal peptide" evidence="2">
    <location>
        <begin position="1"/>
        <end position="28"/>
    </location>
</feature>
<dbReference type="EMBL" id="KZ819668">
    <property type="protein sequence ID" value="PWN27563.1"/>
    <property type="molecule type" value="Genomic_DNA"/>
</dbReference>
<evidence type="ECO:0000256" key="2">
    <source>
        <dbReference type="SAM" id="SignalP"/>
    </source>
</evidence>
<dbReference type="GeneID" id="37030095"/>
<evidence type="ECO:0008006" key="5">
    <source>
        <dbReference type="Google" id="ProtNLM"/>
    </source>
</evidence>
<dbReference type="RefSeq" id="XP_025362175.1">
    <property type="nucleotide sequence ID" value="XM_025508272.1"/>
</dbReference>
<evidence type="ECO:0000313" key="3">
    <source>
        <dbReference type="EMBL" id="PWN27563.1"/>
    </source>
</evidence>
<proteinExistence type="predicted"/>
<evidence type="ECO:0000256" key="1">
    <source>
        <dbReference type="SAM" id="MobiDB-lite"/>
    </source>
</evidence>
<feature type="region of interest" description="Disordered" evidence="1">
    <location>
        <begin position="33"/>
        <end position="57"/>
    </location>
</feature>
<feature type="compositionally biased region" description="Basic and acidic residues" evidence="1">
    <location>
        <begin position="43"/>
        <end position="57"/>
    </location>
</feature>
<dbReference type="Proteomes" id="UP000245884">
    <property type="component" value="Unassembled WGS sequence"/>
</dbReference>
<sequence length="104" mass="11390">MSTLASHLAVRFLPWPFLLVSCSHEALCEEAEGGGNALPEWEGAPRKSEEDEKQQEIHRSIATHGDYAQGNCQIICAYAAAQEAAQGSGRRTWQMLQGLRASHP</sequence>
<keyword evidence="4" id="KW-1185">Reference proteome</keyword>
<organism evidence="3 4">
    <name type="scientific">Jaminaea rosea</name>
    <dbReference type="NCBI Taxonomy" id="1569628"/>
    <lineage>
        <taxon>Eukaryota</taxon>
        <taxon>Fungi</taxon>
        <taxon>Dikarya</taxon>
        <taxon>Basidiomycota</taxon>
        <taxon>Ustilaginomycotina</taxon>
        <taxon>Exobasidiomycetes</taxon>
        <taxon>Microstromatales</taxon>
        <taxon>Microstromatales incertae sedis</taxon>
        <taxon>Jaminaea</taxon>
    </lineage>
</organism>
<name>A0A316UUH9_9BASI</name>
<evidence type="ECO:0000313" key="4">
    <source>
        <dbReference type="Proteomes" id="UP000245884"/>
    </source>
</evidence>
<accession>A0A316UUH9</accession>